<protein>
    <submittedName>
        <fullName evidence="1">Uncharacterized protein</fullName>
    </submittedName>
</protein>
<dbReference type="AlphaFoldDB" id="A0A327KFQ6"/>
<gene>
    <name evidence="1" type="ORF">CH338_17970</name>
</gene>
<proteinExistence type="predicted"/>
<organism evidence="1 2">
    <name type="scientific">Rhodoplanes elegans</name>
    <dbReference type="NCBI Taxonomy" id="29408"/>
    <lineage>
        <taxon>Bacteria</taxon>
        <taxon>Pseudomonadati</taxon>
        <taxon>Pseudomonadota</taxon>
        <taxon>Alphaproteobacteria</taxon>
        <taxon>Hyphomicrobiales</taxon>
        <taxon>Nitrobacteraceae</taxon>
        <taxon>Rhodoplanes</taxon>
    </lineage>
</organism>
<comment type="caution">
    <text evidence="1">The sequence shown here is derived from an EMBL/GenBank/DDBJ whole genome shotgun (WGS) entry which is preliminary data.</text>
</comment>
<evidence type="ECO:0000313" key="1">
    <source>
        <dbReference type="EMBL" id="RAI36162.1"/>
    </source>
</evidence>
<dbReference type="EMBL" id="NPEU01000228">
    <property type="protein sequence ID" value="RAI36162.1"/>
    <property type="molecule type" value="Genomic_DNA"/>
</dbReference>
<accession>A0A327KFQ6</accession>
<dbReference type="Proteomes" id="UP000248863">
    <property type="component" value="Unassembled WGS sequence"/>
</dbReference>
<evidence type="ECO:0000313" key="2">
    <source>
        <dbReference type="Proteomes" id="UP000248863"/>
    </source>
</evidence>
<reference evidence="1 2" key="1">
    <citation type="submission" date="2017-07" db="EMBL/GenBank/DDBJ databases">
        <title>Draft Genome Sequences of Select Purple Nonsulfur Bacteria.</title>
        <authorList>
            <person name="Lasarre B."/>
            <person name="Mckinlay J.B."/>
        </authorList>
    </citation>
    <scope>NUCLEOTIDE SEQUENCE [LARGE SCALE GENOMIC DNA]</scope>
    <source>
        <strain evidence="1 2">DSM 11907</strain>
    </source>
</reference>
<name>A0A327KFQ6_9BRAD</name>
<keyword evidence="2" id="KW-1185">Reference proteome</keyword>
<sequence length="93" mass="9966">MIAIGVVAVGVAVPDVVGLGGGTAAAQSGGYYTPPATYERDVARARRAAGAPTRLEVTPRRPLVRVCEDWLDIENRPSGTVIVPKMRCRWGYR</sequence>